<keyword evidence="1" id="KW-0812">Transmembrane</keyword>
<dbReference type="Pfam" id="PF04536">
    <property type="entry name" value="TPM_phosphatase"/>
    <property type="match status" value="1"/>
</dbReference>
<dbReference type="PANTHER" id="PTHR30373:SF2">
    <property type="entry name" value="UPF0603 PROTEIN YGCG"/>
    <property type="match status" value="1"/>
</dbReference>
<evidence type="ECO:0000256" key="1">
    <source>
        <dbReference type="SAM" id="Phobius"/>
    </source>
</evidence>
<proteinExistence type="predicted"/>
<dbReference type="EMBL" id="WTVP01000081">
    <property type="protein sequence ID" value="NMG17483.1"/>
    <property type="molecule type" value="Genomic_DNA"/>
</dbReference>
<dbReference type="InterPro" id="IPR007621">
    <property type="entry name" value="TPM_dom"/>
</dbReference>
<evidence type="ECO:0000313" key="4">
    <source>
        <dbReference type="Proteomes" id="UP000633943"/>
    </source>
</evidence>
<gene>
    <name evidence="3" type="ORF">GPA24_18460</name>
</gene>
<reference evidence="3 4" key="1">
    <citation type="submission" date="2019-12" db="EMBL/GenBank/DDBJ databases">
        <title>Comparative genomics gives insights into the taxonomy of the Azoarcus-Aromatoleum group and reveals separate origins of nif in the plant-associated Azoarcus and non-plant-associated Aromatoleum sub-groups.</title>
        <authorList>
            <person name="Lafos M."/>
            <person name="Maluk M."/>
            <person name="Batista M."/>
            <person name="Junghare M."/>
            <person name="Carmona M."/>
            <person name="Faoro H."/>
            <person name="Cruz L.M."/>
            <person name="Battistoni F."/>
            <person name="De Souza E."/>
            <person name="Pedrosa F."/>
            <person name="Chen W.-M."/>
            <person name="Poole P.S."/>
            <person name="Dixon R.A."/>
            <person name="James E.K."/>
        </authorList>
    </citation>
    <scope>NUCLEOTIDE SEQUENCE [LARGE SCALE GENOMIC DNA]</scope>
    <source>
        <strain evidence="3 4">PbN1</strain>
    </source>
</reference>
<keyword evidence="4" id="KW-1185">Reference proteome</keyword>
<feature type="transmembrane region" description="Helical" evidence="1">
    <location>
        <begin position="211"/>
        <end position="230"/>
    </location>
</feature>
<feature type="domain" description="TPM" evidence="2">
    <location>
        <begin position="62"/>
        <end position="185"/>
    </location>
</feature>
<dbReference type="Gene3D" id="3.10.310.50">
    <property type="match status" value="1"/>
</dbReference>
<protein>
    <submittedName>
        <fullName evidence="3">YgcG family protein</fullName>
    </submittedName>
</protein>
<feature type="transmembrane region" description="Helical" evidence="1">
    <location>
        <begin position="24"/>
        <end position="43"/>
    </location>
</feature>
<evidence type="ECO:0000259" key="2">
    <source>
        <dbReference type="Pfam" id="PF04536"/>
    </source>
</evidence>
<dbReference type="RefSeq" id="WP_169203996.1">
    <property type="nucleotide sequence ID" value="NZ_WTVP01000081.1"/>
</dbReference>
<dbReference type="PANTHER" id="PTHR30373">
    <property type="entry name" value="UPF0603 PROTEIN YGCG"/>
    <property type="match status" value="1"/>
</dbReference>
<keyword evidence="1" id="KW-1133">Transmembrane helix</keyword>
<accession>A0ABX1P058</accession>
<feature type="transmembrane region" description="Helical" evidence="1">
    <location>
        <begin position="250"/>
        <end position="273"/>
    </location>
</feature>
<evidence type="ECO:0000313" key="3">
    <source>
        <dbReference type="EMBL" id="NMG17483.1"/>
    </source>
</evidence>
<sequence>MSCHPCPAPFAAGLWAVAATARRWLANASIAFVAFVALAALLCPASSSAQDLQPVPALTARVIDQTGTLDAGERQALEAKLAAFEAERGAQIVVLIVATTAPEDIAAYAYRVAAEWKIGRRDIGDGILMVVAKDDRRVRIEVARALEGAVPDLAAFHIIDRAITPAFRRGEFAAGLDAGLDALMARIRGENLPLPEPDVRGRSDAPSLEDLGAFLFVGVPIVGAVLVGMFGRKLGALATGGVAGLLAQLLLGSLLLAIIAGVVAFIFVLVLGIGGGGRGGRGGGGGFGGPIIWGGGGRGGGGFSSG</sequence>
<name>A0ABX1P058_9RHOO</name>
<keyword evidence="1" id="KW-0472">Membrane</keyword>
<dbReference type="Proteomes" id="UP000633943">
    <property type="component" value="Unassembled WGS sequence"/>
</dbReference>
<organism evidence="3 4">
    <name type="scientific">Aromatoleum bremense</name>
    <dbReference type="NCBI Taxonomy" id="76115"/>
    <lineage>
        <taxon>Bacteria</taxon>
        <taxon>Pseudomonadati</taxon>
        <taxon>Pseudomonadota</taxon>
        <taxon>Betaproteobacteria</taxon>
        <taxon>Rhodocyclales</taxon>
        <taxon>Rhodocyclaceae</taxon>
        <taxon>Aromatoleum</taxon>
    </lineage>
</organism>
<feature type="non-terminal residue" evidence="3">
    <location>
        <position position="306"/>
    </location>
</feature>
<comment type="caution">
    <text evidence="3">The sequence shown here is derived from an EMBL/GenBank/DDBJ whole genome shotgun (WGS) entry which is preliminary data.</text>
</comment>